<gene>
    <name evidence="2" type="ORF">LMG26845_00406</name>
</gene>
<evidence type="ECO:0000256" key="1">
    <source>
        <dbReference type="SAM" id="MobiDB-lite"/>
    </source>
</evidence>
<evidence type="ECO:0000313" key="2">
    <source>
        <dbReference type="EMBL" id="CAB3627336.1"/>
    </source>
</evidence>
<feature type="region of interest" description="Disordered" evidence="1">
    <location>
        <begin position="109"/>
        <end position="128"/>
    </location>
</feature>
<accession>A0A6J4ZRG5</accession>
<organism evidence="2 3">
    <name type="scientific">Achromobacter insuavis</name>
    <dbReference type="NCBI Taxonomy" id="1287735"/>
    <lineage>
        <taxon>Bacteria</taxon>
        <taxon>Pseudomonadati</taxon>
        <taxon>Pseudomonadota</taxon>
        <taxon>Betaproteobacteria</taxon>
        <taxon>Burkholderiales</taxon>
        <taxon>Alcaligenaceae</taxon>
        <taxon>Achromobacter</taxon>
    </lineage>
</organism>
<reference evidence="2 3" key="1">
    <citation type="submission" date="2020-04" db="EMBL/GenBank/DDBJ databases">
        <authorList>
            <person name="De Canck E."/>
        </authorList>
    </citation>
    <scope>NUCLEOTIDE SEQUENCE [LARGE SCALE GENOMIC DNA]</scope>
    <source>
        <strain evidence="2 3">LMG 26845</strain>
    </source>
</reference>
<feature type="compositionally biased region" description="Polar residues" evidence="1">
    <location>
        <begin position="111"/>
        <end position="121"/>
    </location>
</feature>
<proteinExistence type="predicted"/>
<evidence type="ECO:0000313" key="3">
    <source>
        <dbReference type="Proteomes" id="UP000507979"/>
    </source>
</evidence>
<dbReference type="AlphaFoldDB" id="A0A6J4ZRG5"/>
<keyword evidence="3" id="KW-1185">Reference proteome</keyword>
<dbReference type="Proteomes" id="UP000507979">
    <property type="component" value="Unassembled WGS sequence"/>
</dbReference>
<dbReference type="EMBL" id="CADIJR010000002">
    <property type="protein sequence ID" value="CAB3627336.1"/>
    <property type="molecule type" value="Genomic_DNA"/>
</dbReference>
<name>A0A6J4ZRG5_9BURK</name>
<protein>
    <submittedName>
        <fullName evidence="2">Uncharacterized protein</fullName>
    </submittedName>
</protein>
<sequence>MVVGVNHQGSRPRGLLAGETKLYSQDGKYVYLTADGGIVVEVKGQDVVVNNANNVTWNLSGKLTIVAPGGIDLQTPMVKSTGDMQDNYESNSRTMKGMRDVFNVHQHPVKNVQSGGSTVTSDKPEVPQ</sequence>